<dbReference type="Proteomes" id="UP000292052">
    <property type="component" value="Unassembled WGS sequence"/>
</dbReference>
<organism evidence="2 3">
    <name type="scientific">Asbolus verrucosus</name>
    <name type="common">Desert ironclad beetle</name>
    <dbReference type="NCBI Taxonomy" id="1661398"/>
    <lineage>
        <taxon>Eukaryota</taxon>
        <taxon>Metazoa</taxon>
        <taxon>Ecdysozoa</taxon>
        <taxon>Arthropoda</taxon>
        <taxon>Hexapoda</taxon>
        <taxon>Insecta</taxon>
        <taxon>Pterygota</taxon>
        <taxon>Neoptera</taxon>
        <taxon>Endopterygota</taxon>
        <taxon>Coleoptera</taxon>
        <taxon>Polyphaga</taxon>
        <taxon>Cucujiformia</taxon>
        <taxon>Tenebrionidae</taxon>
        <taxon>Pimeliinae</taxon>
        <taxon>Asbolus</taxon>
    </lineage>
</organism>
<evidence type="ECO:0000313" key="2">
    <source>
        <dbReference type="EMBL" id="RZC42213.1"/>
    </source>
</evidence>
<feature type="region of interest" description="Disordered" evidence="1">
    <location>
        <begin position="46"/>
        <end position="69"/>
    </location>
</feature>
<dbReference type="EMBL" id="QDEB01009947">
    <property type="protein sequence ID" value="RZC42213.1"/>
    <property type="molecule type" value="Genomic_DNA"/>
</dbReference>
<gene>
    <name evidence="2" type="ORF">BDFB_000779</name>
</gene>
<accession>A0A482WCN7</accession>
<keyword evidence="3" id="KW-1185">Reference proteome</keyword>
<dbReference type="AlphaFoldDB" id="A0A482WCN7"/>
<evidence type="ECO:0000313" key="3">
    <source>
        <dbReference type="Proteomes" id="UP000292052"/>
    </source>
</evidence>
<feature type="region of interest" description="Disordered" evidence="1">
    <location>
        <begin position="1"/>
        <end position="28"/>
    </location>
</feature>
<comment type="caution">
    <text evidence="2">The sequence shown here is derived from an EMBL/GenBank/DDBJ whole genome shotgun (WGS) entry which is preliminary data.</text>
</comment>
<protein>
    <submittedName>
        <fullName evidence="2">Uncharacterized protein</fullName>
    </submittedName>
</protein>
<reference evidence="2 3" key="1">
    <citation type="submission" date="2017-03" db="EMBL/GenBank/DDBJ databases">
        <title>Genome of the blue death feigning beetle - Asbolus verrucosus.</title>
        <authorList>
            <person name="Rider S.D."/>
        </authorList>
    </citation>
    <scope>NUCLEOTIDE SEQUENCE [LARGE SCALE GENOMIC DNA]</scope>
    <source>
        <strain evidence="2">Butters</strain>
        <tissue evidence="2">Head and leg muscle</tissue>
    </source>
</reference>
<evidence type="ECO:0000256" key="1">
    <source>
        <dbReference type="SAM" id="MobiDB-lite"/>
    </source>
</evidence>
<name>A0A482WCN7_ASBVE</name>
<feature type="compositionally biased region" description="Basic and acidic residues" evidence="1">
    <location>
        <begin position="18"/>
        <end position="28"/>
    </location>
</feature>
<proteinExistence type="predicted"/>
<sequence>MHAKSALINQHRQSKHSSQQEEKRVEKVNRQVQEFRAGARRTILTATEPWLGRQNSRRSRAAAKTTAGPDLRRFITRALTYAGGPPKGPLP</sequence>